<keyword evidence="4" id="KW-1185">Reference proteome</keyword>
<evidence type="ECO:0000256" key="1">
    <source>
        <dbReference type="SAM" id="MobiDB-lite"/>
    </source>
</evidence>
<evidence type="ECO:0008006" key="5">
    <source>
        <dbReference type="Google" id="ProtNLM"/>
    </source>
</evidence>
<dbReference type="OrthoDB" id="2516309at2759"/>
<protein>
    <recommendedName>
        <fullName evidence="5">DUF4219 domain-containing protein</fullName>
    </recommendedName>
</protein>
<feature type="region of interest" description="Disordered" evidence="1">
    <location>
        <begin position="1"/>
        <end position="34"/>
    </location>
</feature>
<evidence type="ECO:0000313" key="3">
    <source>
        <dbReference type="EnsemblFungi" id="PTTG_29765-t43_1-p1"/>
    </source>
</evidence>
<dbReference type="STRING" id="630390.A0A180G1X8"/>
<dbReference type="VEuPathDB" id="FungiDB:PTTG_29765"/>
<proteinExistence type="predicted"/>
<dbReference type="EMBL" id="ADAS02000876">
    <property type="protein sequence ID" value="OAV86705.1"/>
    <property type="molecule type" value="Genomic_DNA"/>
</dbReference>
<name>A0A180G1X8_PUCT1</name>
<dbReference type="Proteomes" id="UP000005240">
    <property type="component" value="Unassembled WGS sequence"/>
</dbReference>
<gene>
    <name evidence="2" type="ORF">PTTG_29765</name>
</gene>
<accession>A0A180G1X8</accession>
<reference evidence="3" key="4">
    <citation type="submission" date="2025-05" db="UniProtKB">
        <authorList>
            <consortium name="EnsemblFungi"/>
        </authorList>
    </citation>
    <scope>IDENTIFICATION</scope>
    <source>
        <strain evidence="3">isolate 1-1 / race 1 (BBBD)</strain>
    </source>
</reference>
<reference evidence="3 4" key="3">
    <citation type="journal article" date="2017" name="G3 (Bethesda)">
        <title>Comparative analysis highlights variable genome content of wheat rusts and divergence of the mating loci.</title>
        <authorList>
            <person name="Cuomo C.A."/>
            <person name="Bakkeren G."/>
            <person name="Khalil H.B."/>
            <person name="Panwar V."/>
            <person name="Joly D."/>
            <person name="Linning R."/>
            <person name="Sakthikumar S."/>
            <person name="Song X."/>
            <person name="Adiconis X."/>
            <person name="Fan L."/>
            <person name="Goldberg J.M."/>
            <person name="Levin J.Z."/>
            <person name="Young S."/>
            <person name="Zeng Q."/>
            <person name="Anikster Y."/>
            <person name="Bruce M."/>
            <person name="Wang M."/>
            <person name="Yin C."/>
            <person name="McCallum B."/>
            <person name="Szabo L.J."/>
            <person name="Hulbert S."/>
            <person name="Chen X."/>
            <person name="Fellers J.P."/>
        </authorList>
    </citation>
    <scope>NUCLEOTIDE SEQUENCE</scope>
    <source>
        <strain evidence="4">Isolate 1-1 / race 1 (BBBD)</strain>
        <strain evidence="3">isolate 1-1 / race 1 (BBBD)</strain>
    </source>
</reference>
<evidence type="ECO:0000313" key="4">
    <source>
        <dbReference type="Proteomes" id="UP000005240"/>
    </source>
</evidence>
<sequence length="212" mass="23925">MANTRNQGPSNNADKTSSAQVNDAYSPDKDHVNVPKFDGSNFPLWERKIKMHLRPRRLESYLDEPMSKEPDKIELQGALRTCSILSEAISNAIFTSVINDDNEKDPHAIWTDIKTIYASDSLLSVFQYNKDMNSYIIEMEESLAEFSSLGLKVPDVLVGCGIIGKITKRRPMLMQALFADLKALAKPKEIIAKLRDIGRHKTATKRKFVEDP</sequence>
<feature type="compositionally biased region" description="Polar residues" evidence="1">
    <location>
        <begin position="1"/>
        <end position="23"/>
    </location>
</feature>
<dbReference type="AlphaFoldDB" id="A0A180G1X8"/>
<dbReference type="EnsemblFungi" id="PTTG_29765-t43_1">
    <property type="protein sequence ID" value="PTTG_29765-t43_1-p1"/>
    <property type="gene ID" value="PTTG_29765"/>
</dbReference>
<reference evidence="2" key="2">
    <citation type="submission" date="2016-05" db="EMBL/GenBank/DDBJ databases">
        <title>Comparative analysis highlights variable genome content of wheat rusts and divergence of the mating loci.</title>
        <authorList>
            <person name="Cuomo C.A."/>
            <person name="Bakkeren G."/>
            <person name="Szabo L."/>
            <person name="Khalil H."/>
            <person name="Joly D."/>
            <person name="Goldberg J."/>
            <person name="Young S."/>
            <person name="Zeng Q."/>
            <person name="Fellers J."/>
        </authorList>
    </citation>
    <scope>NUCLEOTIDE SEQUENCE [LARGE SCALE GENOMIC DNA]</scope>
    <source>
        <strain evidence="2">1-1 BBBD Race 1</strain>
    </source>
</reference>
<evidence type="ECO:0000313" key="2">
    <source>
        <dbReference type="EMBL" id="OAV86705.1"/>
    </source>
</evidence>
<reference evidence="2" key="1">
    <citation type="submission" date="2009-11" db="EMBL/GenBank/DDBJ databases">
        <authorList>
            <consortium name="The Broad Institute Genome Sequencing Platform"/>
            <person name="Ward D."/>
            <person name="Feldgarden M."/>
            <person name="Earl A."/>
            <person name="Young S.K."/>
            <person name="Zeng Q."/>
            <person name="Koehrsen M."/>
            <person name="Alvarado L."/>
            <person name="Berlin A."/>
            <person name="Bochicchio J."/>
            <person name="Borenstein D."/>
            <person name="Chapman S.B."/>
            <person name="Chen Z."/>
            <person name="Engels R."/>
            <person name="Freedman E."/>
            <person name="Gellesch M."/>
            <person name="Goldberg J."/>
            <person name="Griggs A."/>
            <person name="Gujja S."/>
            <person name="Heilman E."/>
            <person name="Heiman D."/>
            <person name="Hepburn T."/>
            <person name="Howarth C."/>
            <person name="Jen D."/>
            <person name="Larson L."/>
            <person name="Lewis B."/>
            <person name="Mehta T."/>
            <person name="Park D."/>
            <person name="Pearson M."/>
            <person name="Roberts A."/>
            <person name="Saif S."/>
            <person name="Shea T."/>
            <person name="Shenoy N."/>
            <person name="Sisk P."/>
            <person name="Stolte C."/>
            <person name="Sykes S."/>
            <person name="Thomson T."/>
            <person name="Walk T."/>
            <person name="White J."/>
            <person name="Yandava C."/>
            <person name="Izard J."/>
            <person name="Baranova O.V."/>
            <person name="Blanton J.M."/>
            <person name="Tanner A.C."/>
            <person name="Dewhirst F.E."/>
            <person name="Haas B."/>
            <person name="Nusbaum C."/>
            <person name="Birren B."/>
        </authorList>
    </citation>
    <scope>NUCLEOTIDE SEQUENCE [LARGE SCALE GENOMIC DNA]</scope>
    <source>
        <strain evidence="2">1-1 BBBD Race 1</strain>
    </source>
</reference>
<organism evidence="2">
    <name type="scientific">Puccinia triticina (isolate 1-1 / race 1 (BBBD))</name>
    <name type="common">Brown leaf rust fungus</name>
    <dbReference type="NCBI Taxonomy" id="630390"/>
    <lineage>
        <taxon>Eukaryota</taxon>
        <taxon>Fungi</taxon>
        <taxon>Dikarya</taxon>
        <taxon>Basidiomycota</taxon>
        <taxon>Pucciniomycotina</taxon>
        <taxon>Pucciniomycetes</taxon>
        <taxon>Pucciniales</taxon>
        <taxon>Pucciniaceae</taxon>
        <taxon>Puccinia</taxon>
    </lineage>
</organism>